<dbReference type="STRING" id="545697.HMPREF0216_02658"/>
<gene>
    <name evidence="1" type="ORF">HMPREF0216_02658</name>
</gene>
<keyword evidence="2" id="KW-1185">Reference proteome</keyword>
<organism evidence="1 2">
    <name type="scientific">Clostridium celatum DSM 1785</name>
    <dbReference type="NCBI Taxonomy" id="545697"/>
    <lineage>
        <taxon>Bacteria</taxon>
        <taxon>Bacillati</taxon>
        <taxon>Bacillota</taxon>
        <taxon>Clostridia</taxon>
        <taxon>Eubacteriales</taxon>
        <taxon>Clostridiaceae</taxon>
        <taxon>Clostridium</taxon>
    </lineage>
</organism>
<sequence length="140" mass="15968">MDNVLNIDKCKICGGLVRIENNEYGTSKLCTFCGYFYNKENLSDEHNCNCGEQHNTENIIEYLQPCGAYKLVTLSGVAKSGSLGENLTEEQVLKMFNFSDISRLDMKKTYINYRNVETNEFKIIFGNGKPESYDEFIGKL</sequence>
<dbReference type="HOGENOM" id="CLU_1831646_0_0_9"/>
<comment type="caution">
    <text evidence="1">The sequence shown here is derived from an EMBL/GenBank/DDBJ whole genome shotgun (WGS) entry which is preliminary data.</text>
</comment>
<name>L1Q9J7_9CLOT</name>
<dbReference type="EMBL" id="AMEZ01000080">
    <property type="protein sequence ID" value="EKY24628.1"/>
    <property type="molecule type" value="Genomic_DNA"/>
</dbReference>
<reference evidence="1 2" key="1">
    <citation type="submission" date="2012-05" db="EMBL/GenBank/DDBJ databases">
        <authorList>
            <person name="Weinstock G."/>
            <person name="Sodergren E."/>
            <person name="Lobos E.A."/>
            <person name="Fulton L."/>
            <person name="Fulton R."/>
            <person name="Courtney L."/>
            <person name="Fronick C."/>
            <person name="O'Laughlin M."/>
            <person name="Godfrey J."/>
            <person name="Wilson R.M."/>
            <person name="Miner T."/>
            <person name="Farmer C."/>
            <person name="Delehaunty K."/>
            <person name="Cordes M."/>
            <person name="Minx P."/>
            <person name="Tomlinson C."/>
            <person name="Chen J."/>
            <person name="Wollam A."/>
            <person name="Pepin K.H."/>
            <person name="Bhonagiri V."/>
            <person name="Zhang X."/>
            <person name="Suruliraj S."/>
            <person name="Warren W."/>
            <person name="Mitreva M."/>
            <person name="Mardis E.R."/>
            <person name="Wilson R.K."/>
        </authorList>
    </citation>
    <scope>NUCLEOTIDE SEQUENCE [LARGE SCALE GENOMIC DNA]</scope>
    <source>
        <strain evidence="1 2">DSM 1785</strain>
    </source>
</reference>
<dbReference type="RefSeq" id="WP_005214692.1">
    <property type="nucleotide sequence ID" value="NZ_KB291670.1"/>
</dbReference>
<evidence type="ECO:0000313" key="1">
    <source>
        <dbReference type="EMBL" id="EKY24628.1"/>
    </source>
</evidence>
<evidence type="ECO:0000313" key="2">
    <source>
        <dbReference type="Proteomes" id="UP000010420"/>
    </source>
</evidence>
<protein>
    <submittedName>
        <fullName evidence="1">Uncharacterized protein</fullName>
    </submittedName>
</protein>
<dbReference type="eggNOG" id="ENOG5030GGS">
    <property type="taxonomic scope" value="Bacteria"/>
</dbReference>
<accession>L1Q9J7</accession>
<proteinExistence type="predicted"/>
<dbReference type="Proteomes" id="UP000010420">
    <property type="component" value="Unassembled WGS sequence"/>
</dbReference>
<dbReference type="OrthoDB" id="1927032at2"/>
<dbReference type="AlphaFoldDB" id="L1Q9J7"/>
<dbReference type="PATRIC" id="fig|545697.3.peg.2612"/>